<accession>A0AA39M330</accession>
<dbReference type="EMBL" id="JAUCMV010000002">
    <property type="protein sequence ID" value="KAK0419072.1"/>
    <property type="molecule type" value="Genomic_DNA"/>
</dbReference>
<protein>
    <submittedName>
        <fullName evidence="2">Uncharacterized protein</fullName>
    </submittedName>
</protein>
<keyword evidence="3" id="KW-1185">Reference proteome</keyword>
<reference evidence="2" key="1">
    <citation type="submission" date="2023-06" db="EMBL/GenBank/DDBJ databases">
        <title>Genomic analysis of the entomopathogenic nematode Steinernema hermaphroditum.</title>
        <authorList>
            <person name="Schwarz E.M."/>
            <person name="Heppert J.K."/>
            <person name="Baniya A."/>
            <person name="Schwartz H.T."/>
            <person name="Tan C.-H."/>
            <person name="Antoshechkin I."/>
            <person name="Sternberg P.W."/>
            <person name="Goodrich-Blair H."/>
            <person name="Dillman A.R."/>
        </authorList>
    </citation>
    <scope>NUCLEOTIDE SEQUENCE</scope>
    <source>
        <strain evidence="2">PS9179</strain>
        <tissue evidence="2">Whole animal</tissue>
    </source>
</reference>
<name>A0AA39M330_9BILA</name>
<feature type="transmembrane region" description="Helical" evidence="1">
    <location>
        <begin position="28"/>
        <end position="52"/>
    </location>
</feature>
<dbReference type="AlphaFoldDB" id="A0AA39M330"/>
<keyword evidence="1" id="KW-0812">Transmembrane</keyword>
<proteinExistence type="predicted"/>
<dbReference type="Proteomes" id="UP001175271">
    <property type="component" value="Unassembled WGS sequence"/>
</dbReference>
<comment type="caution">
    <text evidence="2">The sequence shown here is derived from an EMBL/GenBank/DDBJ whole genome shotgun (WGS) entry which is preliminary data.</text>
</comment>
<organism evidence="2 3">
    <name type="scientific">Steinernema hermaphroditum</name>
    <dbReference type="NCBI Taxonomy" id="289476"/>
    <lineage>
        <taxon>Eukaryota</taxon>
        <taxon>Metazoa</taxon>
        <taxon>Ecdysozoa</taxon>
        <taxon>Nematoda</taxon>
        <taxon>Chromadorea</taxon>
        <taxon>Rhabditida</taxon>
        <taxon>Tylenchina</taxon>
        <taxon>Panagrolaimomorpha</taxon>
        <taxon>Strongyloidoidea</taxon>
        <taxon>Steinernematidae</taxon>
        <taxon>Steinernema</taxon>
    </lineage>
</organism>
<gene>
    <name evidence="2" type="ORF">QR680_013939</name>
</gene>
<evidence type="ECO:0000313" key="2">
    <source>
        <dbReference type="EMBL" id="KAK0419072.1"/>
    </source>
</evidence>
<evidence type="ECO:0000256" key="1">
    <source>
        <dbReference type="SAM" id="Phobius"/>
    </source>
</evidence>
<keyword evidence="1" id="KW-0472">Membrane</keyword>
<evidence type="ECO:0000313" key="3">
    <source>
        <dbReference type="Proteomes" id="UP001175271"/>
    </source>
</evidence>
<keyword evidence="1" id="KW-1133">Transmembrane helix</keyword>
<feature type="transmembrane region" description="Helical" evidence="1">
    <location>
        <begin position="72"/>
        <end position="91"/>
    </location>
</feature>
<sequence length="137" mass="16028">MIFLYNFYKLEHRPAVLLMVVDYVDAHVVDLVLVLNTVIIVLNIIISILFLIKLRKFYNFLDRSAKLANTIVFYQILLSAIFWCSLLEEAWRSEDGTRKRKWNGICFLRLLRDSSIADSNLTVVNMDLLVYILLLSL</sequence>